<dbReference type="PANTHER" id="PTHR24078">
    <property type="entry name" value="DNAJ HOMOLOG SUBFAMILY C MEMBER"/>
    <property type="match status" value="1"/>
</dbReference>
<dbReference type="PANTHER" id="PTHR24078:SF553">
    <property type="entry name" value="DNAJ HOMOLOG SUBFAMILY B MEMBER 5"/>
    <property type="match status" value="1"/>
</dbReference>
<dbReference type="SUPFAM" id="SSF46565">
    <property type="entry name" value="Chaperone J-domain"/>
    <property type="match status" value="1"/>
</dbReference>
<dbReference type="Gene3D" id="1.10.287.110">
    <property type="entry name" value="DnaJ domain"/>
    <property type="match status" value="1"/>
</dbReference>
<dbReference type="FunFam" id="2.60.260.20:FF:000006">
    <property type="entry name" value="DnaJ subfamily B member 13"/>
    <property type="match status" value="1"/>
</dbReference>
<dbReference type="GO" id="GO:0051087">
    <property type="term" value="F:protein-folding chaperone binding"/>
    <property type="evidence" value="ECO:0007669"/>
    <property type="project" value="TreeGrafter"/>
</dbReference>
<accession>A0A6G1SAD5</accession>
<name>A0A6G1SAD5_9ACAR</name>
<dbReference type="SUPFAM" id="SSF49493">
    <property type="entry name" value="HSP40/DnaJ peptide-binding domain"/>
    <property type="match status" value="2"/>
</dbReference>
<dbReference type="CDD" id="cd10747">
    <property type="entry name" value="DnaJ_C"/>
    <property type="match status" value="1"/>
</dbReference>
<dbReference type="FunFam" id="1.10.287.110:FF:000175">
    <property type="entry name" value="GM22099"/>
    <property type="match status" value="1"/>
</dbReference>
<feature type="region of interest" description="Disordered" evidence="2">
    <location>
        <begin position="165"/>
        <end position="188"/>
    </location>
</feature>
<evidence type="ECO:0000256" key="1">
    <source>
        <dbReference type="ARBA" id="ARBA00023186"/>
    </source>
</evidence>
<dbReference type="PROSITE" id="PS00636">
    <property type="entry name" value="DNAJ_1"/>
    <property type="match status" value="1"/>
</dbReference>
<reference evidence="4" key="1">
    <citation type="submission" date="2018-10" db="EMBL/GenBank/DDBJ databases">
        <title>Transcriptome assembly of Aceria tosichella (Wheat curl mite) Type 2.</title>
        <authorList>
            <person name="Scully E.D."/>
            <person name="Geib S.M."/>
            <person name="Palmer N.A."/>
            <person name="Gupta A.K."/>
            <person name="Sarath G."/>
            <person name="Tatineni S."/>
        </authorList>
    </citation>
    <scope>NUCLEOTIDE SEQUENCE</scope>
    <source>
        <strain evidence="4">LincolnNE</strain>
    </source>
</reference>
<dbReference type="InterPro" id="IPR002939">
    <property type="entry name" value="DnaJ_C"/>
</dbReference>
<dbReference type="FunFam" id="2.60.260.20:FF:000002">
    <property type="entry name" value="Dnaj homolog subfamily b member"/>
    <property type="match status" value="1"/>
</dbReference>
<proteinExistence type="predicted"/>
<gene>
    <name evidence="4" type="primary">Dnajb4</name>
    <name evidence="4" type="ORF">g.17610</name>
</gene>
<organism evidence="4">
    <name type="scientific">Aceria tosichella</name>
    <name type="common">wheat curl mite</name>
    <dbReference type="NCBI Taxonomy" id="561515"/>
    <lineage>
        <taxon>Eukaryota</taxon>
        <taxon>Metazoa</taxon>
        <taxon>Ecdysozoa</taxon>
        <taxon>Arthropoda</taxon>
        <taxon>Chelicerata</taxon>
        <taxon>Arachnida</taxon>
        <taxon>Acari</taxon>
        <taxon>Acariformes</taxon>
        <taxon>Trombidiformes</taxon>
        <taxon>Prostigmata</taxon>
        <taxon>Eupodina</taxon>
        <taxon>Eriophyoidea</taxon>
        <taxon>Eriophyidae</taxon>
        <taxon>Eriophyinae</taxon>
        <taxon>Aceriini</taxon>
        <taxon>Aceria</taxon>
    </lineage>
</organism>
<dbReference type="PROSITE" id="PS50076">
    <property type="entry name" value="DNAJ_2"/>
    <property type="match status" value="1"/>
</dbReference>
<evidence type="ECO:0000256" key="2">
    <source>
        <dbReference type="SAM" id="MobiDB-lite"/>
    </source>
</evidence>
<dbReference type="CDD" id="cd06257">
    <property type="entry name" value="DnaJ"/>
    <property type="match status" value="1"/>
</dbReference>
<keyword evidence="1" id="KW-0143">Chaperone</keyword>
<evidence type="ECO:0000313" key="4">
    <source>
        <dbReference type="EMBL" id="MDE46903.1"/>
    </source>
</evidence>
<dbReference type="GO" id="GO:0051082">
    <property type="term" value="F:unfolded protein binding"/>
    <property type="evidence" value="ECO:0007669"/>
    <property type="project" value="InterPro"/>
</dbReference>
<dbReference type="Pfam" id="PF00226">
    <property type="entry name" value="DnaJ"/>
    <property type="match status" value="1"/>
</dbReference>
<protein>
    <submittedName>
        <fullName evidence="4">DnaJ subfamily B member 4</fullName>
    </submittedName>
</protein>
<dbReference type="InterPro" id="IPR036869">
    <property type="entry name" value="J_dom_sf"/>
</dbReference>
<evidence type="ECO:0000259" key="3">
    <source>
        <dbReference type="PROSITE" id="PS50076"/>
    </source>
</evidence>
<sequence>MGKDYYKILGVSKSATEDEIKKAYRKMALKYHPDKNKSAGAEDKFKSIAEAYEVLSDKRKREIYDQVGEEGLKSGAGAAGGGGFSSAGAQPNGQSFSYQFHGDPYETFKQFFQSDGMFSSMSFGTGGGGNPMGAMFGDFEEMDTDSAPRGHGGFARMNGGSGSFPGAFFSSGGGSQPNMSSKKLRQDPPIERELPVSLEEILTGCTKKMKITRRVTQPNGHMIKEDKILTINVKPGWKSGTKITFNQEGDQGPNTLPADVIFIIKDKPHPHFKRDGSDIKYTAKISLREALTGGAVVRVPTLDGQPVTLALKDIIRPTTQKRLSGRGLPLPKEPNKRGDLIVQFDIQFPTTLTESTKQILADLLP</sequence>
<feature type="domain" description="J" evidence="3">
    <location>
        <begin position="4"/>
        <end position="68"/>
    </location>
</feature>
<dbReference type="PRINTS" id="PR00625">
    <property type="entry name" value="JDOMAIN"/>
</dbReference>
<dbReference type="SMART" id="SM00271">
    <property type="entry name" value="DnaJ"/>
    <property type="match status" value="1"/>
</dbReference>
<dbReference type="AlphaFoldDB" id="A0A6G1SAD5"/>
<dbReference type="Gene3D" id="2.60.260.20">
    <property type="entry name" value="Urease metallochaperone UreE, N-terminal domain"/>
    <property type="match status" value="2"/>
</dbReference>
<dbReference type="InterPro" id="IPR051339">
    <property type="entry name" value="DnaJ_subfamily_B"/>
</dbReference>
<dbReference type="GO" id="GO:0006457">
    <property type="term" value="P:protein folding"/>
    <property type="evidence" value="ECO:0007669"/>
    <property type="project" value="InterPro"/>
</dbReference>
<dbReference type="InterPro" id="IPR001623">
    <property type="entry name" value="DnaJ_domain"/>
</dbReference>
<dbReference type="Pfam" id="PF01556">
    <property type="entry name" value="DnaJ_C"/>
    <property type="match status" value="1"/>
</dbReference>
<dbReference type="InterPro" id="IPR018253">
    <property type="entry name" value="DnaJ_domain_CS"/>
</dbReference>
<dbReference type="EMBL" id="GGYP01002132">
    <property type="protein sequence ID" value="MDE46903.1"/>
    <property type="molecule type" value="Transcribed_RNA"/>
</dbReference>
<dbReference type="InterPro" id="IPR008971">
    <property type="entry name" value="HSP40/DnaJ_pept-bd"/>
</dbReference>
<dbReference type="GO" id="GO:0005829">
    <property type="term" value="C:cytosol"/>
    <property type="evidence" value="ECO:0007669"/>
    <property type="project" value="TreeGrafter"/>
</dbReference>